<keyword evidence="9" id="KW-0812">Transmembrane</keyword>
<evidence type="ECO:0000256" key="7">
    <source>
        <dbReference type="ARBA" id="ARBA00022840"/>
    </source>
</evidence>
<dbReference type="Pfam" id="PF07730">
    <property type="entry name" value="HisKA_3"/>
    <property type="match status" value="1"/>
</dbReference>
<keyword evidence="5" id="KW-0547">Nucleotide-binding</keyword>
<keyword evidence="3" id="KW-0597">Phosphoprotein</keyword>
<evidence type="ECO:0000259" key="10">
    <source>
        <dbReference type="Pfam" id="PF02518"/>
    </source>
</evidence>
<evidence type="ECO:0000256" key="4">
    <source>
        <dbReference type="ARBA" id="ARBA00022679"/>
    </source>
</evidence>
<keyword evidence="9" id="KW-0472">Membrane</keyword>
<name>A0A2T0K8Y4_9ACTN</name>
<dbReference type="Gene3D" id="1.20.5.1930">
    <property type="match status" value="1"/>
</dbReference>
<evidence type="ECO:0000256" key="1">
    <source>
        <dbReference type="ARBA" id="ARBA00000085"/>
    </source>
</evidence>
<feature type="transmembrane region" description="Helical" evidence="9">
    <location>
        <begin position="112"/>
        <end position="129"/>
    </location>
</feature>
<dbReference type="EMBL" id="PVMZ01000010">
    <property type="protein sequence ID" value="PRX19353.1"/>
    <property type="molecule type" value="Genomic_DNA"/>
</dbReference>
<dbReference type="SUPFAM" id="SSF55874">
    <property type="entry name" value="ATPase domain of HSP90 chaperone/DNA topoisomerase II/histidine kinase"/>
    <property type="match status" value="1"/>
</dbReference>
<dbReference type="GO" id="GO:0005524">
    <property type="term" value="F:ATP binding"/>
    <property type="evidence" value="ECO:0007669"/>
    <property type="project" value="UniProtKB-KW"/>
</dbReference>
<keyword evidence="4" id="KW-0808">Transferase</keyword>
<reference evidence="12 13" key="1">
    <citation type="submission" date="2018-03" db="EMBL/GenBank/DDBJ databases">
        <title>Genomic Encyclopedia of Archaeal and Bacterial Type Strains, Phase II (KMG-II): from individual species to whole genera.</title>
        <authorList>
            <person name="Goeker M."/>
        </authorList>
    </citation>
    <scope>NUCLEOTIDE SEQUENCE [LARGE SCALE GENOMIC DNA]</scope>
    <source>
        <strain evidence="12 13">DSM 43146</strain>
    </source>
</reference>
<evidence type="ECO:0000256" key="6">
    <source>
        <dbReference type="ARBA" id="ARBA00022777"/>
    </source>
</evidence>
<feature type="domain" description="Signal transduction histidine kinase subgroup 3 dimerisation and phosphoacceptor" evidence="11">
    <location>
        <begin position="161"/>
        <end position="223"/>
    </location>
</feature>
<dbReference type="CDD" id="cd16917">
    <property type="entry name" value="HATPase_UhpB-NarQ-NarX-like"/>
    <property type="match status" value="1"/>
</dbReference>
<evidence type="ECO:0000313" key="13">
    <source>
        <dbReference type="Proteomes" id="UP000239415"/>
    </source>
</evidence>
<dbReference type="OrthoDB" id="227596at2"/>
<feature type="domain" description="Histidine kinase/HSP90-like ATPase" evidence="10">
    <location>
        <begin position="269"/>
        <end position="354"/>
    </location>
</feature>
<dbReference type="InterPro" id="IPR011712">
    <property type="entry name" value="Sig_transdc_His_kin_sub3_dim/P"/>
</dbReference>
<dbReference type="Pfam" id="PF02518">
    <property type="entry name" value="HATPase_c"/>
    <property type="match status" value="1"/>
</dbReference>
<feature type="transmembrane region" description="Helical" evidence="9">
    <location>
        <begin position="44"/>
        <end position="63"/>
    </location>
</feature>
<dbReference type="GO" id="GO:0016020">
    <property type="term" value="C:membrane"/>
    <property type="evidence" value="ECO:0007669"/>
    <property type="project" value="InterPro"/>
</dbReference>
<keyword evidence="13" id="KW-1185">Reference proteome</keyword>
<evidence type="ECO:0000256" key="5">
    <source>
        <dbReference type="ARBA" id="ARBA00022741"/>
    </source>
</evidence>
<dbReference type="GO" id="GO:0046983">
    <property type="term" value="F:protein dimerization activity"/>
    <property type="evidence" value="ECO:0007669"/>
    <property type="project" value="InterPro"/>
</dbReference>
<keyword evidence="7" id="KW-0067">ATP-binding</keyword>
<dbReference type="RefSeq" id="WP_106322232.1">
    <property type="nucleotide sequence ID" value="NZ_BOMO01000055.1"/>
</dbReference>
<evidence type="ECO:0000259" key="11">
    <source>
        <dbReference type="Pfam" id="PF07730"/>
    </source>
</evidence>
<protein>
    <recommendedName>
        <fullName evidence="2">histidine kinase</fullName>
        <ecNumber evidence="2">2.7.13.3</ecNumber>
    </recommendedName>
</protein>
<evidence type="ECO:0000256" key="2">
    <source>
        <dbReference type="ARBA" id="ARBA00012438"/>
    </source>
</evidence>
<evidence type="ECO:0000256" key="3">
    <source>
        <dbReference type="ARBA" id="ARBA00022553"/>
    </source>
</evidence>
<keyword evidence="9" id="KW-1133">Transmembrane helix</keyword>
<dbReference type="GO" id="GO:0000155">
    <property type="term" value="F:phosphorelay sensor kinase activity"/>
    <property type="evidence" value="ECO:0007669"/>
    <property type="project" value="InterPro"/>
</dbReference>
<dbReference type="Proteomes" id="UP000239415">
    <property type="component" value="Unassembled WGS sequence"/>
</dbReference>
<evidence type="ECO:0000256" key="9">
    <source>
        <dbReference type="SAM" id="Phobius"/>
    </source>
</evidence>
<gene>
    <name evidence="12" type="ORF">CLV67_110105</name>
</gene>
<keyword evidence="6 12" id="KW-0418">Kinase</keyword>
<organism evidence="12 13">
    <name type="scientific">Actinoplanes italicus</name>
    <dbReference type="NCBI Taxonomy" id="113567"/>
    <lineage>
        <taxon>Bacteria</taxon>
        <taxon>Bacillati</taxon>
        <taxon>Actinomycetota</taxon>
        <taxon>Actinomycetes</taxon>
        <taxon>Micromonosporales</taxon>
        <taxon>Micromonosporaceae</taxon>
        <taxon>Actinoplanes</taxon>
    </lineage>
</organism>
<accession>A0A2T0K8Y4</accession>
<evidence type="ECO:0000256" key="8">
    <source>
        <dbReference type="ARBA" id="ARBA00023012"/>
    </source>
</evidence>
<keyword evidence="8" id="KW-0902">Two-component regulatory system</keyword>
<dbReference type="PANTHER" id="PTHR24421:SF10">
    <property type="entry name" value="NITRATE_NITRITE SENSOR PROTEIN NARQ"/>
    <property type="match status" value="1"/>
</dbReference>
<comment type="catalytic activity">
    <reaction evidence="1">
        <text>ATP + protein L-histidine = ADP + protein N-phospho-L-histidine.</text>
        <dbReference type="EC" id="2.7.13.3"/>
    </reaction>
</comment>
<evidence type="ECO:0000313" key="12">
    <source>
        <dbReference type="EMBL" id="PRX19353.1"/>
    </source>
</evidence>
<dbReference type="PANTHER" id="PTHR24421">
    <property type="entry name" value="NITRATE/NITRITE SENSOR PROTEIN NARX-RELATED"/>
    <property type="match status" value="1"/>
</dbReference>
<dbReference type="InterPro" id="IPR003594">
    <property type="entry name" value="HATPase_dom"/>
</dbReference>
<sequence length="358" mass="37900">MRPFIVLLVLAVIVVPAALDGWPDPTLAACLTASGLALLWWRTHPRAVALAGGGFWLAGALLAEHVWFPEPAFVILALLATVVPLGFRTWHAATGVVALLAGLYFVNGETNPVPLLVFSLPGFLAGTVLRARRETASQLAARGRELEEERELYADLALRHERARIAAELHDIVGHAISVMIIQAAAGQRLVDRDPERTRETFTAIAESARQGRGDLQRLVDLLGGGDAGNPDLALIDEVVTRAARSGLDVACRFENRPGTVAAPVAHLAFRVVQESITNALRHASGAAVRVTVGGSSETLVVRVENAPATALDHLPGTGRGLTGLRERIQQLGGRLTAGPAGDGGWTVEARLPISPPT</sequence>
<feature type="transmembrane region" description="Helical" evidence="9">
    <location>
        <begin position="75"/>
        <end position="106"/>
    </location>
</feature>
<proteinExistence type="predicted"/>
<dbReference type="InterPro" id="IPR036890">
    <property type="entry name" value="HATPase_C_sf"/>
</dbReference>
<comment type="caution">
    <text evidence="12">The sequence shown here is derived from an EMBL/GenBank/DDBJ whole genome shotgun (WGS) entry which is preliminary data.</text>
</comment>
<dbReference type="EC" id="2.7.13.3" evidence="2"/>
<dbReference type="AlphaFoldDB" id="A0A2T0K8Y4"/>
<dbReference type="Gene3D" id="3.30.565.10">
    <property type="entry name" value="Histidine kinase-like ATPase, C-terminal domain"/>
    <property type="match status" value="1"/>
</dbReference>
<dbReference type="InterPro" id="IPR050482">
    <property type="entry name" value="Sensor_HK_TwoCompSys"/>
</dbReference>